<accession>A0A0P1AXY0</accession>
<name>A0A0P1AXY0_PLAHL</name>
<dbReference type="OMA" id="GQNEHEC"/>
<dbReference type="RefSeq" id="XP_024582767.1">
    <property type="nucleotide sequence ID" value="XM_024717250.1"/>
</dbReference>
<dbReference type="GeneID" id="36397856"/>
<dbReference type="Proteomes" id="UP000054928">
    <property type="component" value="Unassembled WGS sequence"/>
</dbReference>
<proteinExistence type="predicted"/>
<protein>
    <submittedName>
        <fullName evidence="1">Uncharacterized protein</fullName>
    </submittedName>
</protein>
<sequence>MQLTGLNGYMWGQRWNILLTTQAIFTLGVLYNRYKENQAVSPAVTSQRPIREEKCRCIAISFITRIITTVSSKGQNEHEC</sequence>
<reference evidence="2" key="1">
    <citation type="submission" date="2014-09" db="EMBL/GenBank/DDBJ databases">
        <authorList>
            <person name="Sharma Rahul"/>
            <person name="Thines Marco"/>
        </authorList>
    </citation>
    <scope>NUCLEOTIDE SEQUENCE [LARGE SCALE GENOMIC DNA]</scope>
</reference>
<dbReference type="AlphaFoldDB" id="A0A0P1AXY0"/>
<evidence type="ECO:0000313" key="1">
    <source>
        <dbReference type="EMBL" id="CEG46398.1"/>
    </source>
</evidence>
<dbReference type="EMBL" id="CCYD01002047">
    <property type="protein sequence ID" value="CEG46398.1"/>
    <property type="molecule type" value="Genomic_DNA"/>
</dbReference>
<keyword evidence="2" id="KW-1185">Reference proteome</keyword>
<dbReference type="OrthoDB" id="123048at2759"/>
<organism evidence="1 2">
    <name type="scientific">Plasmopara halstedii</name>
    <name type="common">Downy mildew of sunflower</name>
    <dbReference type="NCBI Taxonomy" id="4781"/>
    <lineage>
        <taxon>Eukaryota</taxon>
        <taxon>Sar</taxon>
        <taxon>Stramenopiles</taxon>
        <taxon>Oomycota</taxon>
        <taxon>Peronosporomycetes</taxon>
        <taxon>Peronosporales</taxon>
        <taxon>Peronosporaceae</taxon>
        <taxon>Plasmopara</taxon>
    </lineage>
</organism>
<evidence type="ECO:0000313" key="2">
    <source>
        <dbReference type="Proteomes" id="UP000054928"/>
    </source>
</evidence>